<organism evidence="2 3">
    <name type="scientific">Motiliproteus coralliicola</name>
    <dbReference type="NCBI Taxonomy" id="2283196"/>
    <lineage>
        <taxon>Bacteria</taxon>
        <taxon>Pseudomonadati</taxon>
        <taxon>Pseudomonadota</taxon>
        <taxon>Gammaproteobacteria</taxon>
        <taxon>Oceanospirillales</taxon>
        <taxon>Oceanospirillaceae</taxon>
        <taxon>Motiliproteus</taxon>
    </lineage>
</organism>
<dbReference type="RefSeq" id="WP_114693733.1">
    <property type="nucleotide sequence ID" value="NZ_QQOH01000001.1"/>
</dbReference>
<keyword evidence="1" id="KW-0732">Signal</keyword>
<proteinExistence type="predicted"/>
<evidence type="ECO:0000313" key="2">
    <source>
        <dbReference type="EMBL" id="RDE24151.1"/>
    </source>
</evidence>
<evidence type="ECO:0008006" key="4">
    <source>
        <dbReference type="Google" id="ProtNLM"/>
    </source>
</evidence>
<reference evidence="2 3" key="1">
    <citation type="submission" date="2018-07" db="EMBL/GenBank/DDBJ databases">
        <title>Motiliproteus coralliicola sp. nov., a bacterium isolated from Coral.</title>
        <authorList>
            <person name="Wang G."/>
        </authorList>
    </citation>
    <scope>NUCLEOTIDE SEQUENCE [LARGE SCALE GENOMIC DNA]</scope>
    <source>
        <strain evidence="2 3">C34</strain>
    </source>
</reference>
<name>A0A369WRI2_9GAMM</name>
<dbReference type="EMBL" id="QQOH01000001">
    <property type="protein sequence ID" value="RDE24151.1"/>
    <property type="molecule type" value="Genomic_DNA"/>
</dbReference>
<dbReference type="OrthoDB" id="5368544at2"/>
<dbReference type="Proteomes" id="UP000253769">
    <property type="component" value="Unassembled WGS sequence"/>
</dbReference>
<protein>
    <recommendedName>
        <fullName evidence="4">PBP domain-containing protein</fullName>
    </recommendedName>
</protein>
<accession>A0A369WRI2</accession>
<sequence>MPRPHLISRPMGQLGTWLCCLLLCCVASLTVAAEKPAGPSIAVYTNTDVPPVKLSSDLLRSIFGMRSTVWPNGQRIQVFVLPDKHPLHRRFSKSVLGLFPYQLRQVWDRAVFSGTGEAPVQVADELEMLQRLQTTAGAIGYLPLESDPEGVSLVQQP</sequence>
<feature type="chain" id="PRO_5016959395" description="PBP domain-containing protein" evidence="1">
    <location>
        <begin position="33"/>
        <end position="157"/>
    </location>
</feature>
<dbReference type="AlphaFoldDB" id="A0A369WRI2"/>
<dbReference type="Gene3D" id="3.40.190.10">
    <property type="entry name" value="Periplasmic binding protein-like II"/>
    <property type="match status" value="1"/>
</dbReference>
<feature type="signal peptide" evidence="1">
    <location>
        <begin position="1"/>
        <end position="32"/>
    </location>
</feature>
<dbReference type="SUPFAM" id="SSF53850">
    <property type="entry name" value="Periplasmic binding protein-like II"/>
    <property type="match status" value="1"/>
</dbReference>
<evidence type="ECO:0000313" key="3">
    <source>
        <dbReference type="Proteomes" id="UP000253769"/>
    </source>
</evidence>
<gene>
    <name evidence="2" type="ORF">DV711_00695</name>
</gene>
<evidence type="ECO:0000256" key="1">
    <source>
        <dbReference type="SAM" id="SignalP"/>
    </source>
</evidence>
<comment type="caution">
    <text evidence="2">The sequence shown here is derived from an EMBL/GenBank/DDBJ whole genome shotgun (WGS) entry which is preliminary data.</text>
</comment>
<keyword evidence="3" id="KW-1185">Reference proteome</keyword>